<feature type="region of interest" description="Disordered" evidence="1">
    <location>
        <begin position="77"/>
        <end position="134"/>
    </location>
</feature>
<reference evidence="2" key="1">
    <citation type="journal article" date="2021" name="Genome Biol. Evol.">
        <title>A High-Quality Reference Genome for a Parasitic Bivalve with Doubly Uniparental Inheritance (Bivalvia: Unionida).</title>
        <authorList>
            <person name="Smith C.H."/>
        </authorList>
    </citation>
    <scope>NUCLEOTIDE SEQUENCE</scope>
    <source>
        <strain evidence="2">CHS0354</strain>
    </source>
</reference>
<dbReference type="AlphaFoldDB" id="A0AAE0SQA0"/>
<feature type="compositionally biased region" description="Polar residues" evidence="1">
    <location>
        <begin position="92"/>
        <end position="109"/>
    </location>
</feature>
<comment type="caution">
    <text evidence="2">The sequence shown here is derived from an EMBL/GenBank/DDBJ whole genome shotgun (WGS) entry which is preliminary data.</text>
</comment>
<accession>A0AAE0SQA0</accession>
<proteinExistence type="predicted"/>
<organism evidence="2 3">
    <name type="scientific">Potamilus streckersoni</name>
    <dbReference type="NCBI Taxonomy" id="2493646"/>
    <lineage>
        <taxon>Eukaryota</taxon>
        <taxon>Metazoa</taxon>
        <taxon>Spiralia</taxon>
        <taxon>Lophotrochozoa</taxon>
        <taxon>Mollusca</taxon>
        <taxon>Bivalvia</taxon>
        <taxon>Autobranchia</taxon>
        <taxon>Heteroconchia</taxon>
        <taxon>Palaeoheterodonta</taxon>
        <taxon>Unionida</taxon>
        <taxon>Unionoidea</taxon>
        <taxon>Unionidae</taxon>
        <taxon>Ambleminae</taxon>
        <taxon>Lampsilini</taxon>
        <taxon>Potamilus</taxon>
    </lineage>
</organism>
<reference evidence="2" key="2">
    <citation type="journal article" date="2021" name="Genome Biol. Evol.">
        <title>Developing a high-quality reference genome for a parasitic bivalve with doubly uniparental inheritance (Bivalvia: Unionida).</title>
        <authorList>
            <person name="Smith C.H."/>
        </authorList>
    </citation>
    <scope>NUCLEOTIDE SEQUENCE</scope>
    <source>
        <strain evidence="2">CHS0354</strain>
        <tissue evidence="2">Mantle</tissue>
    </source>
</reference>
<evidence type="ECO:0000313" key="2">
    <source>
        <dbReference type="EMBL" id="KAK3595705.1"/>
    </source>
</evidence>
<evidence type="ECO:0000313" key="3">
    <source>
        <dbReference type="Proteomes" id="UP001195483"/>
    </source>
</evidence>
<feature type="non-terminal residue" evidence="2">
    <location>
        <position position="1"/>
    </location>
</feature>
<gene>
    <name evidence="2" type="ORF">CHS0354_026926</name>
</gene>
<feature type="compositionally biased region" description="Polar residues" evidence="1">
    <location>
        <begin position="125"/>
        <end position="134"/>
    </location>
</feature>
<sequence>MTNHNTTKTKGKQTHTSTRFLKRPNVAVKIPRSEKIIEVFREMNNEKYLLPTDVQENIDKSRHKNYNNAIYRLYRPHINKVRPEFQTPPTSPRTNNHSNNQSKGTNVSRKSQEQAEIAQGAKIDNNPNSHFGYT</sequence>
<feature type="region of interest" description="Disordered" evidence="1">
    <location>
        <begin position="1"/>
        <end position="25"/>
    </location>
</feature>
<protein>
    <submittedName>
        <fullName evidence="2">Uncharacterized protein</fullName>
    </submittedName>
</protein>
<evidence type="ECO:0000256" key="1">
    <source>
        <dbReference type="SAM" id="MobiDB-lite"/>
    </source>
</evidence>
<reference evidence="2" key="3">
    <citation type="submission" date="2023-05" db="EMBL/GenBank/DDBJ databases">
        <authorList>
            <person name="Smith C.H."/>
        </authorList>
    </citation>
    <scope>NUCLEOTIDE SEQUENCE</scope>
    <source>
        <strain evidence="2">CHS0354</strain>
        <tissue evidence="2">Mantle</tissue>
    </source>
</reference>
<dbReference type="EMBL" id="JAEAOA010001600">
    <property type="protein sequence ID" value="KAK3595705.1"/>
    <property type="molecule type" value="Genomic_DNA"/>
</dbReference>
<dbReference type="Proteomes" id="UP001195483">
    <property type="component" value="Unassembled WGS sequence"/>
</dbReference>
<name>A0AAE0SQA0_9BIVA</name>
<keyword evidence="3" id="KW-1185">Reference proteome</keyword>